<accession>F2F2M8</accession>
<dbReference type="EMBL" id="AP012157">
    <property type="protein sequence ID" value="BAK15866.1"/>
    <property type="molecule type" value="Genomic_DNA"/>
</dbReference>
<dbReference type="PATRIC" id="fig|1002809.3.peg.1457"/>
<dbReference type="AlphaFoldDB" id="F2F2M8"/>
<keyword evidence="2" id="KW-1185">Reference proteome</keyword>
<dbReference type="HOGENOM" id="CLU_2976885_0_0_9"/>
<name>F2F2M8_SOLSS</name>
<reference evidence="1 2" key="2">
    <citation type="journal article" date="2012" name="J. Biosci. Bioeng.">
        <title>Complete genome sequence and characterization of the N-acylhomoserine lactone-degrading gene of the potato leaf-associated Solibacillus silvestris.</title>
        <authorList>
            <person name="Morohoshi T."/>
            <person name="Tominaga Y."/>
            <person name="Someya N."/>
            <person name="Ikeda T."/>
        </authorList>
    </citation>
    <scope>NUCLEOTIDE SEQUENCE [LARGE SCALE GENOMIC DNA]</scope>
    <source>
        <strain evidence="1 2">StLB046</strain>
    </source>
</reference>
<proteinExistence type="predicted"/>
<keyword evidence="1" id="KW-0547">Nucleotide-binding</keyword>
<keyword evidence="1" id="KW-0067">ATP-binding</keyword>
<dbReference type="KEGG" id="siv:SSIL_1443"/>
<organism evidence="1 2">
    <name type="scientific">Solibacillus silvestris (strain StLB046)</name>
    <name type="common">Bacillus silvestris</name>
    <dbReference type="NCBI Taxonomy" id="1002809"/>
    <lineage>
        <taxon>Bacteria</taxon>
        <taxon>Bacillati</taxon>
        <taxon>Bacillota</taxon>
        <taxon>Bacilli</taxon>
        <taxon>Bacillales</taxon>
        <taxon>Caryophanaceae</taxon>
        <taxon>Solibacillus</taxon>
    </lineage>
</organism>
<gene>
    <name evidence="1" type="ordered locus">SSIL_1443</name>
</gene>
<dbReference type="GO" id="GO:0005524">
    <property type="term" value="F:ATP binding"/>
    <property type="evidence" value="ECO:0007669"/>
    <property type="project" value="UniProtKB-KW"/>
</dbReference>
<evidence type="ECO:0000313" key="2">
    <source>
        <dbReference type="Proteomes" id="UP000006691"/>
    </source>
</evidence>
<dbReference type="Proteomes" id="UP000006691">
    <property type="component" value="Chromosome"/>
</dbReference>
<sequence>MIEVKVHDLTTLRDEYVVLDIVIDENMSDAEADKIIKPHLTQYLKHNNYRILTTTSLL</sequence>
<evidence type="ECO:0000313" key="1">
    <source>
        <dbReference type="EMBL" id="BAK15866.1"/>
    </source>
</evidence>
<dbReference type="STRING" id="1002809.SSIL_1443"/>
<protein>
    <submittedName>
        <fullName evidence="1">ATPase with chaperone activity, ATP-binding subunit</fullName>
    </submittedName>
</protein>
<reference evidence="2" key="1">
    <citation type="submission" date="2011-04" db="EMBL/GenBank/DDBJ databases">
        <title>Genome sequence of Solibacillus silvestris StLB046.</title>
        <authorList>
            <person name="Morohoshi T."/>
            <person name="Someya N."/>
            <person name="Ikeda T."/>
        </authorList>
    </citation>
    <scope>NUCLEOTIDE SEQUENCE [LARGE SCALE GENOMIC DNA]</scope>
    <source>
        <strain evidence="2">StLB046</strain>
    </source>
</reference>
<dbReference type="RefSeq" id="WP_014823319.1">
    <property type="nucleotide sequence ID" value="NC_018065.1"/>
</dbReference>